<dbReference type="EMBL" id="BCWF01000018">
    <property type="protein sequence ID" value="GAT24896.1"/>
    <property type="molecule type" value="Genomic_DNA"/>
</dbReference>
<reference evidence="2" key="2">
    <citation type="submission" date="2016-02" db="EMBL/GenBank/DDBJ databases">
        <title>Genome sequencing of Aspergillus luchuensis NBRC 4314.</title>
        <authorList>
            <person name="Yamada O."/>
        </authorList>
    </citation>
    <scope>NUCLEOTIDE SEQUENCE [LARGE SCALE GENOMIC DNA]</scope>
    <source>
        <strain evidence="2">RIB 2604</strain>
    </source>
</reference>
<proteinExistence type="predicted"/>
<protein>
    <submittedName>
        <fullName evidence="1">3' exoribonuclease family protein</fullName>
    </submittedName>
</protein>
<name>A0A146FG94_ASPKA</name>
<comment type="caution">
    <text evidence="1">The sequence shown here is derived from an EMBL/GenBank/DDBJ whole genome shotgun (WGS) entry which is preliminary data.</text>
</comment>
<evidence type="ECO:0000313" key="1">
    <source>
        <dbReference type="EMBL" id="GAT24896.1"/>
    </source>
</evidence>
<sequence>MSPWRTAALKDVKLPKSWRIHGVELICWLHIHGVPAQGQFKVRGMETPKGPGLYSCKPEEMIWTNGSLRQIYESS</sequence>
<reference evidence="1 2" key="1">
    <citation type="journal article" date="2016" name="DNA Res.">
        <title>Genome sequence of Aspergillus luchuensis NBRC 4314.</title>
        <authorList>
            <person name="Yamada O."/>
            <person name="Machida M."/>
            <person name="Hosoyama A."/>
            <person name="Goto M."/>
            <person name="Takahashi T."/>
            <person name="Futagami T."/>
            <person name="Yamagata Y."/>
            <person name="Takeuchi M."/>
            <person name="Kobayashi T."/>
            <person name="Koike H."/>
            <person name="Abe K."/>
            <person name="Asai K."/>
            <person name="Arita M."/>
            <person name="Fujita N."/>
            <person name="Fukuda K."/>
            <person name="Higa K."/>
            <person name="Horikawa H."/>
            <person name="Ishikawa T."/>
            <person name="Jinno K."/>
            <person name="Kato Y."/>
            <person name="Kirimura K."/>
            <person name="Mizutani O."/>
            <person name="Nakasone K."/>
            <person name="Sano M."/>
            <person name="Shiraishi Y."/>
            <person name="Tsukahara M."/>
            <person name="Gomi K."/>
        </authorList>
    </citation>
    <scope>NUCLEOTIDE SEQUENCE [LARGE SCALE GENOMIC DNA]</scope>
    <source>
        <strain evidence="1 2">RIB 2604</strain>
    </source>
</reference>
<dbReference type="Proteomes" id="UP000075230">
    <property type="component" value="Unassembled WGS sequence"/>
</dbReference>
<accession>A0A146FG94</accession>
<gene>
    <name evidence="1" type="ORF">RIB2604_01807300</name>
</gene>
<dbReference type="AlphaFoldDB" id="A0A146FG94"/>
<organism evidence="1 2">
    <name type="scientific">Aspergillus kawachii</name>
    <name type="common">White koji mold</name>
    <name type="synonym">Aspergillus awamori var. kawachi</name>
    <dbReference type="NCBI Taxonomy" id="1069201"/>
    <lineage>
        <taxon>Eukaryota</taxon>
        <taxon>Fungi</taxon>
        <taxon>Dikarya</taxon>
        <taxon>Ascomycota</taxon>
        <taxon>Pezizomycotina</taxon>
        <taxon>Eurotiomycetes</taxon>
        <taxon>Eurotiomycetidae</taxon>
        <taxon>Eurotiales</taxon>
        <taxon>Aspergillaceae</taxon>
        <taxon>Aspergillus</taxon>
        <taxon>Aspergillus subgen. Circumdati</taxon>
    </lineage>
</organism>
<evidence type="ECO:0000313" key="2">
    <source>
        <dbReference type="Proteomes" id="UP000075230"/>
    </source>
</evidence>